<name>A0A8T5GDV5_9ARCH</name>
<protein>
    <submittedName>
        <fullName evidence="1">Uncharacterized protein</fullName>
    </submittedName>
</protein>
<dbReference type="EMBL" id="JABJNZ010000019">
    <property type="protein sequence ID" value="MBT4870139.1"/>
    <property type="molecule type" value="Genomic_DNA"/>
</dbReference>
<evidence type="ECO:0000313" key="1">
    <source>
        <dbReference type="EMBL" id="MBT4870139.1"/>
    </source>
</evidence>
<evidence type="ECO:0000313" key="2">
    <source>
        <dbReference type="Proteomes" id="UP000722459"/>
    </source>
</evidence>
<gene>
    <name evidence="1" type="ORF">HON47_01030</name>
</gene>
<accession>A0A8T5GDV5</accession>
<dbReference type="Proteomes" id="UP000722459">
    <property type="component" value="Unassembled WGS sequence"/>
</dbReference>
<comment type="caution">
    <text evidence="1">The sequence shown here is derived from an EMBL/GenBank/DDBJ whole genome shotgun (WGS) entry which is preliminary data.</text>
</comment>
<dbReference type="AlphaFoldDB" id="A0A8T5GDV5"/>
<proteinExistence type="predicted"/>
<reference evidence="1" key="1">
    <citation type="journal article" date="2021" name="ISME J.">
        <title>Mercury methylation by metabolically versatile and cosmopolitan marine bacteria.</title>
        <authorList>
            <person name="Lin H."/>
            <person name="Ascher D.B."/>
            <person name="Myung Y."/>
            <person name="Lamborg C.H."/>
            <person name="Hallam S.J."/>
            <person name="Gionfriddo C.M."/>
            <person name="Holt K.E."/>
            <person name="Moreau J.W."/>
        </authorList>
    </citation>
    <scope>NUCLEOTIDE SEQUENCE</scope>
    <source>
        <strain evidence="1">SI075_bin30</strain>
    </source>
</reference>
<sequence length="352" mass="38774">MKKPKKRVNSKGQTTVELLVLLAVSMLALTIIYSLYSDQLILIQGSKDSSTAKSTVQKMVDAANTAYLSGKDSELKIFIEVPDSIDLTNSQIIGKSVILQLGNGTDIIGSADVNMVGNFRTNTGKYTMYLHYDGNVVRIGYRDFEFNKQSVFVSVTQGSDSLQTFTIRNNSDSQIEFWIDSNFSHSLVTLNIMSDDTSFSLNNGDIRTVDFNFETDVTAYGNYAGTINVIGQQNDVNTVKNMYVSVESYLQVSDLMIYPRTTTITTTASAEETQDYSICNHSSSNITSITWTRQGTAAGWFSDPSITNVNALECEAFTSTFSIGSAGTYDANLTATYTDNNTYTTFMTFNVT</sequence>
<organism evidence="1 2">
    <name type="scientific">Candidatus Iainarchaeum sp</name>
    <dbReference type="NCBI Taxonomy" id="3101447"/>
    <lineage>
        <taxon>Archaea</taxon>
        <taxon>Candidatus Iainarchaeota</taxon>
        <taxon>Candidatus Iainarchaeia</taxon>
        <taxon>Candidatus Iainarchaeales</taxon>
        <taxon>Candidatus Iainarchaeaceae</taxon>
        <taxon>Candidatus Iainarchaeum</taxon>
    </lineage>
</organism>